<gene>
    <name evidence="2" type="ORF">LV85_02871</name>
</gene>
<evidence type="ECO:0000313" key="2">
    <source>
        <dbReference type="EMBL" id="PZX50253.1"/>
    </source>
</evidence>
<feature type="transmembrane region" description="Helical" evidence="1">
    <location>
        <begin position="12"/>
        <end position="32"/>
    </location>
</feature>
<keyword evidence="3" id="KW-1185">Reference proteome</keyword>
<proteinExistence type="predicted"/>
<dbReference type="EMBL" id="QKZT01000012">
    <property type="protein sequence ID" value="PZX50253.1"/>
    <property type="molecule type" value="Genomic_DNA"/>
</dbReference>
<keyword evidence="1" id="KW-0812">Transmembrane</keyword>
<dbReference type="Proteomes" id="UP000248882">
    <property type="component" value="Unassembled WGS sequence"/>
</dbReference>
<feature type="transmembrane region" description="Helical" evidence="1">
    <location>
        <begin position="38"/>
        <end position="58"/>
    </location>
</feature>
<organism evidence="2 3">
    <name type="scientific">Algoriphagus chordae</name>
    <dbReference type="NCBI Taxonomy" id="237019"/>
    <lineage>
        <taxon>Bacteria</taxon>
        <taxon>Pseudomonadati</taxon>
        <taxon>Bacteroidota</taxon>
        <taxon>Cytophagia</taxon>
        <taxon>Cytophagales</taxon>
        <taxon>Cyclobacteriaceae</taxon>
        <taxon>Algoriphagus</taxon>
    </lineage>
</organism>
<name>A0A2W7QP21_9BACT</name>
<reference evidence="2 3" key="1">
    <citation type="submission" date="2018-06" db="EMBL/GenBank/DDBJ databases">
        <title>Genomic Encyclopedia of Archaeal and Bacterial Type Strains, Phase II (KMG-II): from individual species to whole genera.</title>
        <authorList>
            <person name="Goeker M."/>
        </authorList>
    </citation>
    <scope>NUCLEOTIDE SEQUENCE [LARGE SCALE GENOMIC DNA]</scope>
    <source>
        <strain evidence="2 3">DSM 19830</strain>
    </source>
</reference>
<dbReference type="AlphaFoldDB" id="A0A2W7QP21"/>
<feature type="transmembrane region" description="Helical" evidence="1">
    <location>
        <begin position="152"/>
        <end position="173"/>
    </location>
</feature>
<evidence type="ECO:0000256" key="1">
    <source>
        <dbReference type="SAM" id="Phobius"/>
    </source>
</evidence>
<feature type="transmembrane region" description="Helical" evidence="1">
    <location>
        <begin position="79"/>
        <end position="100"/>
    </location>
</feature>
<dbReference type="InterPro" id="IPR025250">
    <property type="entry name" value="DUF4199"/>
</dbReference>
<protein>
    <submittedName>
        <fullName evidence="2">Uncharacterized protein DUF4199</fullName>
    </submittedName>
</protein>
<comment type="caution">
    <text evidence="2">The sequence shown here is derived from an EMBL/GenBank/DDBJ whole genome shotgun (WGS) entry which is preliminary data.</text>
</comment>
<keyword evidence="1" id="KW-0472">Membrane</keyword>
<sequence length="182" mass="19772">MEEQQSPFQAAIKPGLTIGLVSLALTFIAYFIDSSLLGSAWFGLVAIVLFFVLIIYFGKQYRSELGGFMTFGTAFNFSFVTMVISGLVGVIGQLLLFHVVDPALPGVLADQAFETQLSFMEKIGQDPDALDPAMLEEMRASSSKGFTLSGQLMGFGFSLIVYAIIALILGAILKKRDKSLDY</sequence>
<evidence type="ECO:0000313" key="3">
    <source>
        <dbReference type="Proteomes" id="UP000248882"/>
    </source>
</evidence>
<dbReference type="Pfam" id="PF13858">
    <property type="entry name" value="DUF4199"/>
    <property type="match status" value="1"/>
</dbReference>
<keyword evidence="1" id="KW-1133">Transmembrane helix</keyword>
<dbReference type="OrthoDB" id="660361at2"/>
<accession>A0A2W7QP21</accession>
<dbReference type="RefSeq" id="WP_111320564.1">
    <property type="nucleotide sequence ID" value="NZ_QKZT01000012.1"/>
</dbReference>